<feature type="chain" id="PRO_5043551606" description="SCP domain-containing protein" evidence="1">
    <location>
        <begin position="20"/>
        <end position="204"/>
    </location>
</feature>
<keyword evidence="4" id="KW-1185">Reference proteome</keyword>
<evidence type="ECO:0000313" key="4">
    <source>
        <dbReference type="Proteomes" id="UP001432027"/>
    </source>
</evidence>
<dbReference type="Pfam" id="PF00188">
    <property type="entry name" value="CAP"/>
    <property type="match status" value="1"/>
</dbReference>
<keyword evidence="1" id="KW-0732">Signal</keyword>
<dbReference type="InterPro" id="IPR014044">
    <property type="entry name" value="CAP_dom"/>
</dbReference>
<sequence length="204" mass="21580">FAMLLLSILLLAVVSTISAECWCDNGLNRTEVDSITSVHNNLRMLISAGKFVVNGTTMPGTAKTMGTISWDCALERDAVKVAATCSSAPNNTNTQHGQNSYFFNATSVNGTAVVLSSTTGRIATAAGIWAGEFARFGWPSIQYTPAVAKLGISEATQMAWAKTRKVGCGAALCNSNRSVLVVCRYRVAGNVLNNYVYPPANVCG</sequence>
<dbReference type="EMBL" id="BTSX01000004">
    <property type="protein sequence ID" value="GMS92069.1"/>
    <property type="molecule type" value="Genomic_DNA"/>
</dbReference>
<dbReference type="CDD" id="cd05380">
    <property type="entry name" value="CAP_euk"/>
    <property type="match status" value="1"/>
</dbReference>
<accession>A0AAV5TDX3</accession>
<evidence type="ECO:0000256" key="1">
    <source>
        <dbReference type="SAM" id="SignalP"/>
    </source>
</evidence>
<dbReference type="InterPro" id="IPR035940">
    <property type="entry name" value="CAP_sf"/>
</dbReference>
<proteinExistence type="predicted"/>
<feature type="non-terminal residue" evidence="3">
    <location>
        <position position="1"/>
    </location>
</feature>
<comment type="caution">
    <text evidence="3">The sequence shown here is derived from an EMBL/GenBank/DDBJ whole genome shotgun (WGS) entry which is preliminary data.</text>
</comment>
<reference evidence="3" key="1">
    <citation type="submission" date="2023-10" db="EMBL/GenBank/DDBJ databases">
        <title>Genome assembly of Pristionchus species.</title>
        <authorList>
            <person name="Yoshida K."/>
            <person name="Sommer R.J."/>
        </authorList>
    </citation>
    <scope>NUCLEOTIDE SEQUENCE</scope>
    <source>
        <strain evidence="3">RS0144</strain>
    </source>
</reference>
<dbReference type="Proteomes" id="UP001432027">
    <property type="component" value="Unassembled WGS sequence"/>
</dbReference>
<dbReference type="Gene3D" id="3.40.33.10">
    <property type="entry name" value="CAP"/>
    <property type="match status" value="1"/>
</dbReference>
<dbReference type="PRINTS" id="PR00837">
    <property type="entry name" value="V5TPXLIKE"/>
</dbReference>
<dbReference type="AlphaFoldDB" id="A0AAV5TDX3"/>
<evidence type="ECO:0000313" key="3">
    <source>
        <dbReference type="EMBL" id="GMS92069.1"/>
    </source>
</evidence>
<feature type="signal peptide" evidence="1">
    <location>
        <begin position="1"/>
        <end position="19"/>
    </location>
</feature>
<evidence type="ECO:0000259" key="2">
    <source>
        <dbReference type="SMART" id="SM00198"/>
    </source>
</evidence>
<name>A0AAV5TDX3_9BILA</name>
<dbReference type="SUPFAM" id="SSF55797">
    <property type="entry name" value="PR-1-like"/>
    <property type="match status" value="1"/>
</dbReference>
<dbReference type="InterPro" id="IPR001283">
    <property type="entry name" value="CRISP-related"/>
</dbReference>
<protein>
    <recommendedName>
        <fullName evidence="2">SCP domain-containing protein</fullName>
    </recommendedName>
</protein>
<dbReference type="PANTHER" id="PTHR10334">
    <property type="entry name" value="CYSTEINE-RICH SECRETORY PROTEIN-RELATED"/>
    <property type="match status" value="1"/>
</dbReference>
<gene>
    <name evidence="3" type="ORF">PENTCL1PPCAC_14244</name>
</gene>
<organism evidence="3 4">
    <name type="scientific">Pristionchus entomophagus</name>
    <dbReference type="NCBI Taxonomy" id="358040"/>
    <lineage>
        <taxon>Eukaryota</taxon>
        <taxon>Metazoa</taxon>
        <taxon>Ecdysozoa</taxon>
        <taxon>Nematoda</taxon>
        <taxon>Chromadorea</taxon>
        <taxon>Rhabditida</taxon>
        <taxon>Rhabditina</taxon>
        <taxon>Diplogasteromorpha</taxon>
        <taxon>Diplogasteroidea</taxon>
        <taxon>Neodiplogasteridae</taxon>
        <taxon>Pristionchus</taxon>
    </lineage>
</organism>
<dbReference type="FunFam" id="3.40.33.10:FF:000059">
    <property type="entry name" value="Uncharacterized protein"/>
    <property type="match status" value="1"/>
</dbReference>
<dbReference type="SMART" id="SM00198">
    <property type="entry name" value="SCP"/>
    <property type="match status" value="1"/>
</dbReference>
<dbReference type="PRINTS" id="PR00838">
    <property type="entry name" value="V5ALLERGEN"/>
</dbReference>
<dbReference type="InterPro" id="IPR002413">
    <property type="entry name" value="V5_allergen-like"/>
</dbReference>
<feature type="domain" description="SCP" evidence="2">
    <location>
        <begin position="30"/>
        <end position="193"/>
    </location>
</feature>